<feature type="region of interest" description="Disordered" evidence="9">
    <location>
        <begin position="1"/>
        <end position="22"/>
    </location>
</feature>
<accession>A0A165QGD2</accession>
<evidence type="ECO:0000256" key="9">
    <source>
        <dbReference type="SAM" id="MobiDB-lite"/>
    </source>
</evidence>
<evidence type="ECO:0000256" key="2">
    <source>
        <dbReference type="ARBA" id="ARBA00009994"/>
    </source>
</evidence>
<comment type="similarity">
    <text evidence="2 8">Belongs to the Mediator complex subunit 7 family.</text>
</comment>
<dbReference type="STRING" id="1314781.A0A165QGD2"/>
<dbReference type="SUPFAM" id="SSF140718">
    <property type="entry name" value="Mediator hinge subcomplex-like"/>
    <property type="match status" value="1"/>
</dbReference>
<dbReference type="AlphaFoldDB" id="A0A165QGD2"/>
<dbReference type="InterPro" id="IPR037212">
    <property type="entry name" value="Med7/Med21-like"/>
</dbReference>
<gene>
    <name evidence="10" type="ORF">EXIGLDRAFT_758922</name>
</gene>
<name>A0A165QGD2_EXIGL</name>
<evidence type="ECO:0000256" key="4">
    <source>
        <dbReference type="ARBA" id="ARBA00023015"/>
    </source>
</evidence>
<dbReference type="GO" id="GO:0003712">
    <property type="term" value="F:transcription coregulator activity"/>
    <property type="evidence" value="ECO:0007669"/>
    <property type="project" value="InterPro"/>
</dbReference>
<dbReference type="GO" id="GO:0006357">
    <property type="term" value="P:regulation of transcription by RNA polymerase II"/>
    <property type="evidence" value="ECO:0007669"/>
    <property type="project" value="InterPro"/>
</dbReference>
<dbReference type="Pfam" id="PF05983">
    <property type="entry name" value="Med7"/>
    <property type="match status" value="1"/>
</dbReference>
<dbReference type="GO" id="GO:0070847">
    <property type="term" value="C:core mediator complex"/>
    <property type="evidence" value="ECO:0007669"/>
    <property type="project" value="TreeGrafter"/>
</dbReference>
<evidence type="ECO:0000256" key="5">
    <source>
        <dbReference type="ARBA" id="ARBA00023159"/>
    </source>
</evidence>
<keyword evidence="11" id="KW-1185">Reference proteome</keyword>
<dbReference type="PANTHER" id="PTHR21428:SF11">
    <property type="entry name" value="MEDIATOR OF RNA POLYMERASE II TRANSCRIPTION SUBUNIT 7"/>
    <property type="match status" value="1"/>
</dbReference>
<comment type="subunit">
    <text evidence="8">Component of the Mediator complex.</text>
</comment>
<keyword evidence="7 8" id="KW-0539">Nucleus</keyword>
<dbReference type="Gene3D" id="6.10.140.1520">
    <property type="match status" value="1"/>
</dbReference>
<evidence type="ECO:0000256" key="6">
    <source>
        <dbReference type="ARBA" id="ARBA00023163"/>
    </source>
</evidence>
<evidence type="ECO:0000256" key="3">
    <source>
        <dbReference type="ARBA" id="ARBA00020631"/>
    </source>
</evidence>
<keyword evidence="6 8" id="KW-0804">Transcription</keyword>
<evidence type="ECO:0000313" key="10">
    <source>
        <dbReference type="EMBL" id="KZW03574.1"/>
    </source>
</evidence>
<organism evidence="10 11">
    <name type="scientific">Exidia glandulosa HHB12029</name>
    <dbReference type="NCBI Taxonomy" id="1314781"/>
    <lineage>
        <taxon>Eukaryota</taxon>
        <taxon>Fungi</taxon>
        <taxon>Dikarya</taxon>
        <taxon>Basidiomycota</taxon>
        <taxon>Agaricomycotina</taxon>
        <taxon>Agaricomycetes</taxon>
        <taxon>Auriculariales</taxon>
        <taxon>Exidiaceae</taxon>
        <taxon>Exidia</taxon>
    </lineage>
</organism>
<dbReference type="InterPro" id="IPR009244">
    <property type="entry name" value="Mediatior_Med7"/>
</dbReference>
<reference evidence="10 11" key="1">
    <citation type="journal article" date="2016" name="Mol. Biol. Evol.">
        <title>Comparative Genomics of Early-Diverging Mushroom-Forming Fungi Provides Insights into the Origins of Lignocellulose Decay Capabilities.</title>
        <authorList>
            <person name="Nagy L.G."/>
            <person name="Riley R."/>
            <person name="Tritt A."/>
            <person name="Adam C."/>
            <person name="Daum C."/>
            <person name="Floudas D."/>
            <person name="Sun H."/>
            <person name="Yadav J.S."/>
            <person name="Pangilinan J."/>
            <person name="Larsson K.H."/>
            <person name="Matsuura K."/>
            <person name="Barry K."/>
            <person name="Labutti K."/>
            <person name="Kuo R."/>
            <person name="Ohm R.A."/>
            <person name="Bhattacharya S.S."/>
            <person name="Shirouzu T."/>
            <person name="Yoshinaga Y."/>
            <person name="Martin F.M."/>
            <person name="Grigoriev I.V."/>
            <person name="Hibbett D.S."/>
        </authorList>
    </citation>
    <scope>NUCLEOTIDE SEQUENCE [LARGE SCALE GENOMIC DNA]</scope>
    <source>
        <strain evidence="10 11">HHB12029</strain>
    </source>
</reference>
<evidence type="ECO:0000256" key="8">
    <source>
        <dbReference type="RuleBase" id="RU364060"/>
    </source>
</evidence>
<keyword evidence="5 8" id="KW-0010">Activator</keyword>
<dbReference type="InParanoid" id="A0A165QGD2"/>
<dbReference type="PANTHER" id="PTHR21428">
    <property type="entry name" value="MEDIATOR OF RNA POLYMERASE II TRANSCRIPTION SUBUNIT 7"/>
    <property type="match status" value="1"/>
</dbReference>
<dbReference type="Proteomes" id="UP000077266">
    <property type="component" value="Unassembled WGS sequence"/>
</dbReference>
<evidence type="ECO:0000256" key="7">
    <source>
        <dbReference type="ARBA" id="ARBA00023242"/>
    </source>
</evidence>
<dbReference type="GO" id="GO:0016592">
    <property type="term" value="C:mediator complex"/>
    <property type="evidence" value="ECO:0007669"/>
    <property type="project" value="InterPro"/>
</dbReference>
<dbReference type="InterPro" id="IPR044888">
    <property type="entry name" value="Mediatior_Med7_sf"/>
</dbReference>
<comment type="function">
    <text evidence="8">Component of the Mediator complex, a coactivator involved in the regulated transcription of nearly all RNA polymerase II-dependent genes. Mediator functions as a bridge to convey information from gene-specific regulatory proteins to the basal RNA polymerase II transcription machinery.</text>
</comment>
<evidence type="ECO:0000256" key="1">
    <source>
        <dbReference type="ARBA" id="ARBA00004123"/>
    </source>
</evidence>
<protein>
    <recommendedName>
        <fullName evidence="3 8">Mediator of RNA polymerase II transcription subunit 7</fullName>
    </recommendedName>
</protein>
<dbReference type="EMBL" id="KV425883">
    <property type="protein sequence ID" value="KZW03574.1"/>
    <property type="molecule type" value="Genomic_DNA"/>
</dbReference>
<keyword evidence="4 8" id="KW-0805">Transcription regulation</keyword>
<comment type="subcellular location">
    <subcellularLocation>
        <location evidence="1 8">Nucleus</location>
    </subcellularLocation>
</comment>
<dbReference type="OrthoDB" id="10253553at2759"/>
<evidence type="ECO:0000313" key="11">
    <source>
        <dbReference type="Proteomes" id="UP000077266"/>
    </source>
</evidence>
<dbReference type="Gene3D" id="6.10.140.200">
    <property type="match status" value="1"/>
</dbReference>
<proteinExistence type="inferred from homology"/>
<sequence length="271" mass="30527">MDDDELEGELRNPFPSPPSHYTRFTSQNLKLLSLLKTRVENGDAAPDDRQTTVLADQKDVPDWDLRLLEPPRVDWMLEDGEYSAFGDTWKLKEEVESLAKAGGTQLFPEDPSVDRRPHLKSILRTLLSSYTQLLDAVVQPPPTTSMGGDAAVPEWQAHLQWMHTMGQNLMAAANELRPAQARVNLEGMMRRQVELRREETKMIHEKCDTLERTLAALQQRTVSSLASTEPKASVEDTSASHPFFGYPHDAMDLEVLPLVNQDVLAWADAID</sequence>